<evidence type="ECO:0000313" key="3">
    <source>
        <dbReference type="Proteomes" id="UP000294664"/>
    </source>
</evidence>
<gene>
    <name evidence="2" type="ORF">EDC64_1025</name>
</gene>
<evidence type="ECO:0000259" key="1">
    <source>
        <dbReference type="Pfam" id="PF09836"/>
    </source>
</evidence>
<dbReference type="AlphaFoldDB" id="A0A4V2UY96"/>
<feature type="domain" description="Putative DNA-binding" evidence="1">
    <location>
        <begin position="6"/>
        <end position="90"/>
    </location>
</feature>
<comment type="caution">
    <text evidence="2">The sequence shown here is derived from an EMBL/GenBank/DDBJ whole genome shotgun (WGS) entry which is preliminary data.</text>
</comment>
<organism evidence="2 3">
    <name type="scientific">Aquabacter spiritensis</name>
    <dbReference type="NCBI Taxonomy" id="933073"/>
    <lineage>
        <taxon>Bacteria</taxon>
        <taxon>Pseudomonadati</taxon>
        <taxon>Pseudomonadota</taxon>
        <taxon>Alphaproteobacteria</taxon>
        <taxon>Hyphomicrobiales</taxon>
        <taxon>Xanthobacteraceae</taxon>
        <taxon>Aquabacter</taxon>
    </lineage>
</organism>
<dbReference type="OrthoDB" id="4146344at2"/>
<proteinExistence type="predicted"/>
<dbReference type="RefSeq" id="WP_132030029.1">
    <property type="nucleotide sequence ID" value="NZ_SMAI01000002.1"/>
</dbReference>
<dbReference type="InterPro" id="IPR018640">
    <property type="entry name" value="DUF2063"/>
</dbReference>
<name>A0A4V2UY96_9HYPH</name>
<evidence type="ECO:0000313" key="2">
    <source>
        <dbReference type="EMBL" id="TCT06528.1"/>
    </source>
</evidence>
<dbReference type="Pfam" id="PF09836">
    <property type="entry name" value="DUF2063"/>
    <property type="match status" value="1"/>
</dbReference>
<sequence length="246" mass="24557">MAGLAAFAAALHAEDGAPPPGLAGPAVRRFAIYRNNVAVGLIGALETRFPAVRALVGADFFGALARDFIRAHPPASPVLAQFGDALPGFLADFPPAADLPYLADIAAVEAARTRAYHAADTPRLAASAFAALPPDALGDLRLALHPAVALIRSVHPIADIMAAATGAAAGVEDWTPQALLVDRPGFDVVTRPIACGTATFLAALGAGHPLGAAAAAADDLDLPAALADLVGGALAIGFLPPGAAVL</sequence>
<keyword evidence="3" id="KW-1185">Reference proteome</keyword>
<dbReference type="GO" id="GO:0003677">
    <property type="term" value="F:DNA binding"/>
    <property type="evidence" value="ECO:0007669"/>
    <property type="project" value="UniProtKB-KW"/>
</dbReference>
<reference evidence="2 3" key="1">
    <citation type="submission" date="2019-03" db="EMBL/GenBank/DDBJ databases">
        <title>Genomic Encyclopedia of Type Strains, Phase IV (KMG-IV): sequencing the most valuable type-strain genomes for metagenomic binning, comparative biology and taxonomic classification.</title>
        <authorList>
            <person name="Goeker M."/>
        </authorList>
    </citation>
    <scope>NUCLEOTIDE SEQUENCE [LARGE SCALE GENOMIC DNA]</scope>
    <source>
        <strain evidence="2 3">DSM 9035</strain>
    </source>
</reference>
<keyword evidence="2" id="KW-0238">DNA-binding</keyword>
<dbReference type="EMBL" id="SMAI01000002">
    <property type="protein sequence ID" value="TCT06528.1"/>
    <property type="molecule type" value="Genomic_DNA"/>
</dbReference>
<protein>
    <submittedName>
        <fullName evidence="2">Putative DNA-binding protein</fullName>
    </submittedName>
</protein>
<dbReference type="Proteomes" id="UP000294664">
    <property type="component" value="Unassembled WGS sequence"/>
</dbReference>
<dbReference type="Gene3D" id="1.10.150.690">
    <property type="entry name" value="DUF2063"/>
    <property type="match status" value="1"/>
</dbReference>
<dbReference type="InterPro" id="IPR044922">
    <property type="entry name" value="DUF2063_N_sf"/>
</dbReference>
<accession>A0A4V2UY96</accession>